<name>A0A367PB92_CUPNE</name>
<dbReference type="AlphaFoldDB" id="A0A367PB92"/>
<reference evidence="1 2" key="1">
    <citation type="submission" date="2018-04" db="EMBL/GenBank/DDBJ databases">
        <title>Cupriavidus necator CR12 genome sequencing and assembly.</title>
        <authorList>
            <person name="Ben Fekih I."/>
            <person name="Mazhar H.S."/>
            <person name="Bello S.K."/>
            <person name="Rensing C."/>
        </authorList>
    </citation>
    <scope>NUCLEOTIDE SEQUENCE [LARGE SCALE GENOMIC DNA]</scope>
    <source>
        <strain evidence="1 2">CR12</strain>
    </source>
</reference>
<comment type="caution">
    <text evidence="1">The sequence shown here is derived from an EMBL/GenBank/DDBJ whole genome shotgun (WGS) entry which is preliminary data.</text>
</comment>
<evidence type="ECO:0000313" key="1">
    <source>
        <dbReference type="EMBL" id="RCJ04844.1"/>
    </source>
</evidence>
<evidence type="ECO:0000313" key="2">
    <source>
        <dbReference type="Proteomes" id="UP000253501"/>
    </source>
</evidence>
<accession>A0A367PB92</accession>
<gene>
    <name evidence="1" type="ORF">DDK22_29540</name>
</gene>
<protein>
    <submittedName>
        <fullName evidence="1">Uncharacterized protein</fullName>
    </submittedName>
</protein>
<sequence length="83" mass="9166">MLETMLNQFPPLEQEAFRETCLRNGVAPDGFTVTAVEDAAGAVPARGRTVSVGFGREIRQYDGNQGAQWTVDFEDDLRSRVFG</sequence>
<dbReference type="RefSeq" id="WP_114134999.1">
    <property type="nucleotide sequence ID" value="NZ_CP068435.1"/>
</dbReference>
<organism evidence="1 2">
    <name type="scientific">Cupriavidus necator</name>
    <name type="common">Alcaligenes eutrophus</name>
    <name type="synonym">Ralstonia eutropha</name>
    <dbReference type="NCBI Taxonomy" id="106590"/>
    <lineage>
        <taxon>Bacteria</taxon>
        <taxon>Pseudomonadati</taxon>
        <taxon>Pseudomonadota</taxon>
        <taxon>Betaproteobacteria</taxon>
        <taxon>Burkholderiales</taxon>
        <taxon>Burkholderiaceae</taxon>
        <taxon>Cupriavidus</taxon>
    </lineage>
</organism>
<dbReference type="Proteomes" id="UP000253501">
    <property type="component" value="Unassembled WGS sequence"/>
</dbReference>
<proteinExistence type="predicted"/>
<dbReference type="EMBL" id="QDHA01000088">
    <property type="protein sequence ID" value="RCJ04844.1"/>
    <property type="molecule type" value="Genomic_DNA"/>
</dbReference>